<keyword evidence="2 4" id="KW-0732">Signal</keyword>
<gene>
    <name evidence="6" type="ORF">SAMN05421825_0250</name>
</gene>
<dbReference type="Pfam" id="PF18962">
    <property type="entry name" value="Por_Secre_tail"/>
    <property type="match status" value="1"/>
</dbReference>
<dbReference type="NCBIfam" id="TIGR04183">
    <property type="entry name" value="Por_Secre_tail"/>
    <property type="match status" value="1"/>
</dbReference>
<dbReference type="SMART" id="SM00089">
    <property type="entry name" value="PKD"/>
    <property type="match status" value="1"/>
</dbReference>
<keyword evidence="3" id="KW-0677">Repeat</keyword>
<accession>A0A1G7FWZ1</accession>
<dbReference type="PROSITE" id="PS50093">
    <property type="entry name" value="PKD"/>
    <property type="match status" value="1"/>
</dbReference>
<proteinExistence type="predicted"/>
<sequence length="1291" mass="142210">MMKTKLFFWLVFLSIGMQAQNINFPDAKFKQALIGGINANNNFVVCYDQNGTNILVDQNDDGEIQMSEAALVYRIDFRQVSNYTTLEGINSFVNLESIYYINDSSYSHSHGKIGSINLDGLGNFKTFNLSGCDIEKVSVKNCPNVLEIRSAYTDSYNGTSSYNMQGNTQELIVQNCPQVKTIAWTGNNLGSANITNCPNLTHLELRGNSLVTFDASQFSNLDYFDVSNNQQTNGSIFGEPNNNPSLTSLNVNGLSKLKYLNVSNQLLTSLNLAQMSFLEILNCKNNKITNTLDISQSSRLTYLDFSANQIKAISLPDLSDISTFLANNNLLENNGLDFTKLFAVKNLNRTINLSYNNLNQNITLSSSGVSFMNLDLSYNKISDFKVSGTFSSWSGEANLLLNDNLLEHIDLGDINSLNNLNVSNNPLAEIDTPNLETGFLDFSNTNVSYIKLNSESRVAMNLLATGLGSTTLKVISQSGSIALEGSQSLETIDLSDSRIGIEQIQNMPLLKSIYMKNGIKDQIYGGFSNLPNLKFVCADEMEIENIKTQLSRGGVTNVNVNSYCSFTPGGNYNTISGTVRFDANANGCDSTDEPFEFLKLKINDGTNSGETFVQNDGKYEFFSQAGNFDLTAHAENPGLFSITPAAFNTSFADNNNNVFTQDICVTANGTQNDAEVVIAPLTGARPGFEATYKLVWRNKGNTTLSGKIVLNYDQNKMTFQSSSLPYAAISNGSLEFNYSNLKPYANEATELIFTINTPTNPTNPVNSGDILSFNAQITPNASDLTPEDNNFKFDQTVVNSFDPNDITCMEGEIIPTTAVGKYMHYVVNFENTGTAEAENIVVKMKIDPAEFDINTLQLQNASSDVTTVITGNDVEFKFKKIKLKAGGHGNVLLKVRSVTDLQEGDSVDNSADIYFDYNFPITTNEYVTTILDEHSLLNAKINYEASEFASNNYKVNFDASLSTGNITSYTWEFPNAASVSSTSAVKPMVTYNVAGNYTAKLTISDVDNNLSVKTITFKVGNTTADLSTGRDNNGNAIAIDADDDDWKGYDINGTEITPKIRHTYPGWSYADIGNGNNSQWISLNNFEGYYNYKSRAFTIPNNATDAKLNLRSLSFVRNWTYLVKVEADGSETETEITKTQWQSDGFKGWLNGRSPKVDNYSLSPGTYYIKVLVYSNNSAVRESLDVNAIVTCSTGLMNANKLVPPTITLQTQDVIKQNISVYPVPTHGELNIDSDSDVLSVEVHDVLGRILQKKHFAPSRKVKLTINNGEGIYFLKIMTKQGIVNQKIIKE</sequence>
<protein>
    <submittedName>
        <fullName evidence="6">Por secretion system C-terminal sorting domain-containing protein</fullName>
    </submittedName>
</protein>
<dbReference type="EMBL" id="FNBH01000001">
    <property type="protein sequence ID" value="SDE80448.1"/>
    <property type="molecule type" value="Genomic_DNA"/>
</dbReference>
<evidence type="ECO:0000256" key="4">
    <source>
        <dbReference type="SAM" id="SignalP"/>
    </source>
</evidence>
<dbReference type="InterPro" id="IPR032675">
    <property type="entry name" value="LRR_dom_sf"/>
</dbReference>
<dbReference type="InterPro" id="IPR022409">
    <property type="entry name" value="PKD/Chitinase_dom"/>
</dbReference>
<dbReference type="Pfam" id="PF24595">
    <property type="entry name" value="DUF7619"/>
    <property type="match status" value="1"/>
</dbReference>
<dbReference type="PANTHER" id="PTHR24366">
    <property type="entry name" value="IG(IMMUNOGLOBULIN) AND LRR(LEUCINE RICH REPEAT) DOMAINS"/>
    <property type="match status" value="1"/>
</dbReference>
<name>A0A1G7FWZ1_9FLAO</name>
<dbReference type="RefSeq" id="WP_089870713.1">
    <property type="nucleotide sequence ID" value="NZ_FNBH01000001.1"/>
</dbReference>
<dbReference type="PANTHER" id="PTHR24366:SF96">
    <property type="entry name" value="LEUCINE RICH REPEAT CONTAINING 53"/>
    <property type="match status" value="1"/>
</dbReference>
<feature type="domain" description="PKD" evidence="5">
    <location>
        <begin position="962"/>
        <end position="1019"/>
    </location>
</feature>
<feature type="signal peptide" evidence="4">
    <location>
        <begin position="1"/>
        <end position="19"/>
    </location>
</feature>
<reference evidence="7" key="1">
    <citation type="submission" date="2016-10" db="EMBL/GenBank/DDBJ databases">
        <authorList>
            <person name="Varghese N."/>
            <person name="Submissions S."/>
        </authorList>
    </citation>
    <scope>NUCLEOTIDE SEQUENCE [LARGE SCALE GENOMIC DNA]</scope>
    <source>
        <strain evidence="7">DSM 19684</strain>
    </source>
</reference>
<dbReference type="InterPro" id="IPR055353">
    <property type="entry name" value="DUF7619"/>
</dbReference>
<feature type="chain" id="PRO_5011786869" evidence="4">
    <location>
        <begin position="20"/>
        <end position="1291"/>
    </location>
</feature>
<organism evidence="6 7">
    <name type="scientific">Epilithonimonas hungarica</name>
    <dbReference type="NCBI Taxonomy" id="454006"/>
    <lineage>
        <taxon>Bacteria</taxon>
        <taxon>Pseudomonadati</taxon>
        <taxon>Bacteroidota</taxon>
        <taxon>Flavobacteriia</taxon>
        <taxon>Flavobacteriales</taxon>
        <taxon>Weeksellaceae</taxon>
        <taxon>Chryseobacterium group</taxon>
        <taxon>Epilithonimonas</taxon>
    </lineage>
</organism>
<keyword evidence="7" id="KW-1185">Reference proteome</keyword>
<dbReference type="InterPro" id="IPR013783">
    <property type="entry name" value="Ig-like_fold"/>
</dbReference>
<keyword evidence="1" id="KW-0433">Leucine-rich repeat</keyword>
<dbReference type="STRING" id="454006.SAMN05421825_0250"/>
<evidence type="ECO:0000259" key="5">
    <source>
        <dbReference type="PROSITE" id="PS50093"/>
    </source>
</evidence>
<dbReference type="CDD" id="cd00146">
    <property type="entry name" value="PKD"/>
    <property type="match status" value="1"/>
</dbReference>
<dbReference type="Proteomes" id="UP000199203">
    <property type="component" value="Unassembled WGS sequence"/>
</dbReference>
<dbReference type="InterPro" id="IPR000601">
    <property type="entry name" value="PKD_dom"/>
</dbReference>
<dbReference type="InterPro" id="IPR035986">
    <property type="entry name" value="PKD_dom_sf"/>
</dbReference>
<evidence type="ECO:0000256" key="3">
    <source>
        <dbReference type="ARBA" id="ARBA00022737"/>
    </source>
</evidence>
<dbReference type="Gene3D" id="2.60.40.10">
    <property type="entry name" value="Immunoglobulins"/>
    <property type="match status" value="1"/>
</dbReference>
<dbReference type="Pfam" id="PF00801">
    <property type="entry name" value="PKD"/>
    <property type="match status" value="1"/>
</dbReference>
<dbReference type="SUPFAM" id="SSF52058">
    <property type="entry name" value="L domain-like"/>
    <property type="match status" value="2"/>
</dbReference>
<evidence type="ECO:0000256" key="1">
    <source>
        <dbReference type="ARBA" id="ARBA00022614"/>
    </source>
</evidence>
<dbReference type="OrthoDB" id="1110367at2"/>
<dbReference type="InterPro" id="IPR026444">
    <property type="entry name" value="Secre_tail"/>
</dbReference>
<dbReference type="Gene3D" id="3.80.10.10">
    <property type="entry name" value="Ribonuclease Inhibitor"/>
    <property type="match status" value="3"/>
</dbReference>
<evidence type="ECO:0000313" key="6">
    <source>
        <dbReference type="EMBL" id="SDE80448.1"/>
    </source>
</evidence>
<dbReference type="SUPFAM" id="SSF49299">
    <property type="entry name" value="PKD domain"/>
    <property type="match status" value="1"/>
</dbReference>
<evidence type="ECO:0000313" key="7">
    <source>
        <dbReference type="Proteomes" id="UP000199203"/>
    </source>
</evidence>
<evidence type="ECO:0000256" key="2">
    <source>
        <dbReference type="ARBA" id="ARBA00022729"/>
    </source>
</evidence>